<dbReference type="AlphaFoldDB" id="A0AAW0E9C5"/>
<organism evidence="2 3">
    <name type="scientific">Favolaschia claudopus</name>
    <dbReference type="NCBI Taxonomy" id="2862362"/>
    <lineage>
        <taxon>Eukaryota</taxon>
        <taxon>Fungi</taxon>
        <taxon>Dikarya</taxon>
        <taxon>Basidiomycota</taxon>
        <taxon>Agaricomycotina</taxon>
        <taxon>Agaricomycetes</taxon>
        <taxon>Agaricomycetidae</taxon>
        <taxon>Agaricales</taxon>
        <taxon>Marasmiineae</taxon>
        <taxon>Mycenaceae</taxon>
        <taxon>Favolaschia</taxon>
    </lineage>
</organism>
<protein>
    <submittedName>
        <fullName evidence="2">Uncharacterized protein</fullName>
    </submittedName>
</protein>
<reference evidence="2 3" key="1">
    <citation type="journal article" date="2024" name="J Genomics">
        <title>Draft genome sequencing and assembly of Favolaschia claudopus CIRM-BRFM 2984 isolated from oak limbs.</title>
        <authorList>
            <person name="Navarro D."/>
            <person name="Drula E."/>
            <person name="Chaduli D."/>
            <person name="Cazenave R."/>
            <person name="Ahrendt S."/>
            <person name="Wang J."/>
            <person name="Lipzen A."/>
            <person name="Daum C."/>
            <person name="Barry K."/>
            <person name="Grigoriev I.V."/>
            <person name="Favel A."/>
            <person name="Rosso M.N."/>
            <person name="Martin F."/>
        </authorList>
    </citation>
    <scope>NUCLEOTIDE SEQUENCE [LARGE SCALE GENOMIC DNA]</scope>
    <source>
        <strain evidence="2 3">CIRM-BRFM 2984</strain>
    </source>
</reference>
<keyword evidence="1" id="KW-1133">Transmembrane helix</keyword>
<feature type="transmembrane region" description="Helical" evidence="1">
    <location>
        <begin position="21"/>
        <end position="42"/>
    </location>
</feature>
<dbReference type="EMBL" id="JAWWNJ010000003">
    <property type="protein sequence ID" value="KAK7060047.1"/>
    <property type="molecule type" value="Genomic_DNA"/>
</dbReference>
<sequence length="211" mass="23058">MSSALFGGVSHRIQQAATLQPAWKSLVLVTVALLGLTVILYIQQNTSSSLGSNSLELHTKNSNIPSVLGASAPRDLTLDQKGKCIHLKYVGRLAYNDGNVEVFLMKYSQIHALISLPVDRRLGGDANKRMITPDDLTTLAYVSFHESLQPRSLQKQGKASPLPPMAVLQAKREAVLFTTTTKATAQKAHAHIWVQGFISILNPHDFLPVPR</sequence>
<evidence type="ECO:0000313" key="2">
    <source>
        <dbReference type="EMBL" id="KAK7060047.1"/>
    </source>
</evidence>
<keyword evidence="1" id="KW-0812">Transmembrane</keyword>
<keyword evidence="3" id="KW-1185">Reference proteome</keyword>
<comment type="caution">
    <text evidence="2">The sequence shown here is derived from an EMBL/GenBank/DDBJ whole genome shotgun (WGS) entry which is preliminary data.</text>
</comment>
<proteinExistence type="predicted"/>
<dbReference type="Proteomes" id="UP001362999">
    <property type="component" value="Unassembled WGS sequence"/>
</dbReference>
<accession>A0AAW0E9C5</accession>
<keyword evidence="1" id="KW-0472">Membrane</keyword>
<evidence type="ECO:0000313" key="3">
    <source>
        <dbReference type="Proteomes" id="UP001362999"/>
    </source>
</evidence>
<name>A0AAW0E9C5_9AGAR</name>
<gene>
    <name evidence="2" type="ORF">R3P38DRAFT_2759392</name>
</gene>
<evidence type="ECO:0000256" key="1">
    <source>
        <dbReference type="SAM" id="Phobius"/>
    </source>
</evidence>